<dbReference type="Gene3D" id="3.90.79.10">
    <property type="entry name" value="Nucleoside Triphosphate Pyrophosphohydrolase"/>
    <property type="match status" value="1"/>
</dbReference>
<name>A0A1I2JW25_9ACTN</name>
<sequence>MKVRHKARGFLVHRDELLRLRRGRPGGEPYCTAVGGSVEPGDADIEAALRREALEEIGATLGPATEVLTLTEDGGATWSSGEDTR</sequence>
<dbReference type="SUPFAM" id="SSF55811">
    <property type="entry name" value="Nudix"/>
    <property type="match status" value="1"/>
</dbReference>
<evidence type="ECO:0000313" key="2">
    <source>
        <dbReference type="EMBL" id="SFF57011.1"/>
    </source>
</evidence>
<gene>
    <name evidence="2" type="ORF">SAMN05216251_11999</name>
</gene>
<reference evidence="2 3" key="1">
    <citation type="submission" date="2016-10" db="EMBL/GenBank/DDBJ databases">
        <authorList>
            <person name="de Groot N.N."/>
        </authorList>
    </citation>
    <scope>NUCLEOTIDE SEQUENCE [LARGE SCALE GENOMIC DNA]</scope>
    <source>
        <strain evidence="2 3">CGMCC 4.3510</strain>
    </source>
</reference>
<dbReference type="RefSeq" id="WP_093716292.1">
    <property type="nucleotide sequence ID" value="NZ_FONG01000019.1"/>
</dbReference>
<dbReference type="Proteomes" id="UP000199323">
    <property type="component" value="Unassembled WGS sequence"/>
</dbReference>
<dbReference type="STRING" id="380248.SAMN05216251_11999"/>
<dbReference type="InterPro" id="IPR015797">
    <property type="entry name" value="NUDIX_hydrolase-like_dom_sf"/>
</dbReference>
<evidence type="ECO:0000259" key="1">
    <source>
        <dbReference type="Pfam" id="PF00293"/>
    </source>
</evidence>
<keyword evidence="3" id="KW-1185">Reference proteome</keyword>
<dbReference type="Pfam" id="PF00293">
    <property type="entry name" value="NUDIX"/>
    <property type="match status" value="1"/>
</dbReference>
<accession>A0A1I2JW25</accession>
<protein>
    <submittedName>
        <fullName evidence="2">NUDIX domain-containing protein</fullName>
    </submittedName>
</protein>
<dbReference type="EMBL" id="FONG01000019">
    <property type="protein sequence ID" value="SFF57011.1"/>
    <property type="molecule type" value="Genomic_DNA"/>
</dbReference>
<organism evidence="2 3">
    <name type="scientific">Actinacidiphila alni</name>
    <dbReference type="NCBI Taxonomy" id="380248"/>
    <lineage>
        <taxon>Bacteria</taxon>
        <taxon>Bacillati</taxon>
        <taxon>Actinomycetota</taxon>
        <taxon>Actinomycetes</taxon>
        <taxon>Kitasatosporales</taxon>
        <taxon>Streptomycetaceae</taxon>
        <taxon>Actinacidiphila</taxon>
    </lineage>
</organism>
<evidence type="ECO:0000313" key="3">
    <source>
        <dbReference type="Proteomes" id="UP000199323"/>
    </source>
</evidence>
<proteinExistence type="predicted"/>
<dbReference type="AlphaFoldDB" id="A0A1I2JW25"/>
<feature type="domain" description="Nudix hydrolase" evidence="1">
    <location>
        <begin position="4"/>
        <end position="71"/>
    </location>
</feature>
<dbReference type="InterPro" id="IPR000086">
    <property type="entry name" value="NUDIX_hydrolase_dom"/>
</dbReference>